<sequence>MKKRFAAGLVTLLSVATLAACSTSSNSSIVTMKGDSITINDFYDEVKSSSTSQQSMLSLILSKVLEAKYGKDVTDKEVTAKYDETAKQYGDYFETALSQAGLTEESYKKEVRRSLLLEHAVTVAAEKELTDDVYKELYESYTPEVTAQVIEVSDQETANSVLAEVKAEGADFKKIAEEKSSSDTVEYTFDSSSTDLPTDVMNPAFKLDKDAISDVISVTSSSSYTTTYYIVKVTNKTEKDSDWKTYKKQLKTIYLNEKKNDSSYINTVLGDILKAANVKIKDDAFADVLASYGLGADATTTTAETTTTTADSTTAATDATTVAETTSAE</sequence>
<protein>
    <recommendedName>
        <fullName evidence="12">Foldase protein PrsA</fullName>
        <ecNumber evidence="12">5.2.1.8</ecNumber>
    </recommendedName>
</protein>
<evidence type="ECO:0000256" key="12">
    <source>
        <dbReference type="HAMAP-Rule" id="MF_01145"/>
    </source>
</evidence>
<dbReference type="Proteomes" id="UP001595807">
    <property type="component" value="Unassembled WGS sequence"/>
</dbReference>
<dbReference type="GO" id="GO:0016853">
    <property type="term" value="F:isomerase activity"/>
    <property type="evidence" value="ECO:0007669"/>
    <property type="project" value="UniProtKB-KW"/>
</dbReference>
<dbReference type="EC" id="5.2.1.8" evidence="12"/>
<keyword evidence="5 12" id="KW-1003">Cell membrane</keyword>
<evidence type="ECO:0000256" key="4">
    <source>
        <dbReference type="ARBA" id="ARBA00006071"/>
    </source>
</evidence>
<comment type="similarity">
    <text evidence="4 12">Belongs to the PrsA family.</text>
</comment>
<evidence type="ECO:0000256" key="5">
    <source>
        <dbReference type="ARBA" id="ARBA00022475"/>
    </source>
</evidence>
<comment type="catalytic activity">
    <reaction evidence="1 12">
        <text>[protein]-peptidylproline (omega=180) = [protein]-peptidylproline (omega=0)</text>
        <dbReference type="Rhea" id="RHEA:16237"/>
        <dbReference type="Rhea" id="RHEA-COMP:10747"/>
        <dbReference type="Rhea" id="RHEA-COMP:10748"/>
        <dbReference type="ChEBI" id="CHEBI:83833"/>
        <dbReference type="ChEBI" id="CHEBI:83834"/>
        <dbReference type="EC" id="5.2.1.8"/>
    </reaction>
</comment>
<keyword evidence="8 12" id="KW-0472">Membrane</keyword>
<feature type="domain" description="PpiC" evidence="15">
    <location>
        <begin position="133"/>
        <end position="239"/>
    </location>
</feature>
<evidence type="ECO:0000256" key="6">
    <source>
        <dbReference type="ARBA" id="ARBA00022729"/>
    </source>
</evidence>
<evidence type="ECO:0000256" key="7">
    <source>
        <dbReference type="ARBA" id="ARBA00023110"/>
    </source>
</evidence>
<evidence type="ECO:0000256" key="14">
    <source>
        <dbReference type="SAM" id="SignalP"/>
    </source>
</evidence>
<proteinExistence type="inferred from homology"/>
<evidence type="ECO:0000256" key="3">
    <source>
        <dbReference type="ARBA" id="ARBA00004193"/>
    </source>
</evidence>
<keyword evidence="17" id="KW-1185">Reference proteome</keyword>
<dbReference type="InterPro" id="IPR000297">
    <property type="entry name" value="PPIase_PpiC"/>
</dbReference>
<dbReference type="HAMAP" id="MF_01145">
    <property type="entry name" value="Foldase_PrsA"/>
    <property type="match status" value="1"/>
</dbReference>
<evidence type="ECO:0000313" key="17">
    <source>
        <dbReference type="Proteomes" id="UP001595807"/>
    </source>
</evidence>
<comment type="caution">
    <text evidence="16">The sequence shown here is derived from an EMBL/GenBank/DDBJ whole genome shotgun (WGS) entry which is preliminary data.</text>
</comment>
<keyword evidence="9 12" id="KW-0564">Palmitate</keyword>
<dbReference type="InterPro" id="IPR023059">
    <property type="entry name" value="Foldase_PrsA"/>
</dbReference>
<keyword evidence="6 12" id="KW-0732">Signal</keyword>
<dbReference type="InterPro" id="IPR027304">
    <property type="entry name" value="Trigger_fact/SurA_dom_sf"/>
</dbReference>
<dbReference type="InterPro" id="IPR050245">
    <property type="entry name" value="PrsA_foldase"/>
</dbReference>
<comment type="function">
    <text evidence="2 12">Plays a major role in protein secretion by helping the post-translocational extracellular folding of several secreted proteins.</text>
</comment>
<gene>
    <name evidence="12" type="primary">prsA</name>
    <name evidence="16" type="ORF">ACFORF_04800</name>
</gene>
<dbReference type="Gene3D" id="1.10.4030.10">
    <property type="entry name" value="Porin chaperone SurA, peptide-binding domain"/>
    <property type="match status" value="1"/>
</dbReference>
<accession>A0ABV8CW82</accession>
<dbReference type="SUPFAM" id="SSF109998">
    <property type="entry name" value="Triger factor/SurA peptide-binding domain-like"/>
    <property type="match status" value="1"/>
</dbReference>
<evidence type="ECO:0000256" key="11">
    <source>
        <dbReference type="ARBA" id="ARBA00023288"/>
    </source>
</evidence>
<feature type="region of interest" description="Disordered" evidence="13">
    <location>
        <begin position="309"/>
        <end position="329"/>
    </location>
</feature>
<evidence type="ECO:0000256" key="10">
    <source>
        <dbReference type="ARBA" id="ARBA00023235"/>
    </source>
</evidence>
<feature type="chain" id="PRO_5045691606" description="Foldase protein PrsA" evidence="14">
    <location>
        <begin position="20"/>
        <end position="329"/>
    </location>
</feature>
<keyword evidence="7 12" id="KW-0697">Rotamase</keyword>
<dbReference type="PANTHER" id="PTHR47245:SF1">
    <property type="entry name" value="FOLDASE PROTEIN PRSA"/>
    <property type="match status" value="1"/>
</dbReference>
<organism evidence="16 17">
    <name type="scientific">Streptococcus caprae</name>
    <dbReference type="NCBI Taxonomy" id="1640501"/>
    <lineage>
        <taxon>Bacteria</taxon>
        <taxon>Bacillati</taxon>
        <taxon>Bacillota</taxon>
        <taxon>Bacilli</taxon>
        <taxon>Lactobacillales</taxon>
        <taxon>Streptococcaceae</taxon>
        <taxon>Streptococcus</taxon>
    </lineage>
</organism>
<evidence type="ECO:0000313" key="16">
    <source>
        <dbReference type="EMBL" id="MFC3927925.1"/>
    </source>
</evidence>
<dbReference type="PANTHER" id="PTHR47245">
    <property type="entry name" value="PEPTIDYLPROLYL ISOMERASE"/>
    <property type="match status" value="1"/>
</dbReference>
<dbReference type="PROSITE" id="PS51257">
    <property type="entry name" value="PROKAR_LIPOPROTEIN"/>
    <property type="match status" value="1"/>
</dbReference>
<comment type="subcellular location">
    <subcellularLocation>
        <location evidence="3 12">Cell membrane</location>
        <topology evidence="3 12">Lipid-anchor</topology>
    </subcellularLocation>
</comment>
<evidence type="ECO:0000256" key="2">
    <source>
        <dbReference type="ARBA" id="ARBA00003828"/>
    </source>
</evidence>
<dbReference type="SUPFAM" id="SSF54534">
    <property type="entry name" value="FKBP-like"/>
    <property type="match status" value="1"/>
</dbReference>
<evidence type="ECO:0000259" key="15">
    <source>
        <dbReference type="Pfam" id="PF13145"/>
    </source>
</evidence>
<evidence type="ECO:0000256" key="1">
    <source>
        <dbReference type="ARBA" id="ARBA00000971"/>
    </source>
</evidence>
<keyword evidence="11 12" id="KW-0449">Lipoprotein</keyword>
<evidence type="ECO:0000256" key="9">
    <source>
        <dbReference type="ARBA" id="ARBA00023139"/>
    </source>
</evidence>
<keyword evidence="10 12" id="KW-0413">Isomerase</keyword>
<evidence type="ECO:0000256" key="8">
    <source>
        <dbReference type="ARBA" id="ARBA00023136"/>
    </source>
</evidence>
<name>A0ABV8CW82_9STRE</name>
<dbReference type="EMBL" id="JBHRZV010000032">
    <property type="protein sequence ID" value="MFC3927925.1"/>
    <property type="molecule type" value="Genomic_DNA"/>
</dbReference>
<dbReference type="Pfam" id="PF13145">
    <property type="entry name" value="Rotamase_2"/>
    <property type="match status" value="1"/>
</dbReference>
<evidence type="ECO:0000256" key="13">
    <source>
        <dbReference type="SAM" id="MobiDB-lite"/>
    </source>
</evidence>
<reference evidence="17" key="1">
    <citation type="journal article" date="2019" name="Int. J. Syst. Evol. Microbiol.">
        <title>The Global Catalogue of Microorganisms (GCM) 10K type strain sequencing project: providing services to taxonomists for standard genome sequencing and annotation.</title>
        <authorList>
            <consortium name="The Broad Institute Genomics Platform"/>
            <consortium name="The Broad Institute Genome Sequencing Center for Infectious Disease"/>
            <person name="Wu L."/>
            <person name="Ma J."/>
        </authorList>
    </citation>
    <scope>NUCLEOTIDE SEQUENCE [LARGE SCALE GENOMIC DNA]</scope>
    <source>
        <strain evidence="17">CCUG 67170</strain>
    </source>
</reference>
<dbReference type="RefSeq" id="WP_380425997.1">
    <property type="nucleotide sequence ID" value="NZ_JBHRZV010000032.1"/>
</dbReference>
<feature type="signal peptide" evidence="14">
    <location>
        <begin position="1"/>
        <end position="19"/>
    </location>
</feature>